<dbReference type="AlphaFoldDB" id="A0A931AR14"/>
<dbReference type="EMBL" id="JADPIE010000004">
    <property type="protein sequence ID" value="MBF8436922.1"/>
    <property type="molecule type" value="Genomic_DNA"/>
</dbReference>
<protein>
    <submittedName>
        <fullName evidence="1">Uncharacterized protein</fullName>
    </submittedName>
</protein>
<comment type="caution">
    <text evidence="1">The sequence shown here is derived from an EMBL/GenBank/DDBJ whole genome shotgun (WGS) entry which is preliminary data.</text>
</comment>
<reference evidence="1" key="1">
    <citation type="submission" date="2020-11" db="EMBL/GenBank/DDBJ databases">
        <title>Halonatronomonas betainensis gen. nov., sp. nov. a novel haloalkaliphilic representative of the family Halanaerobiacae capable of betaine degradation.</title>
        <authorList>
            <person name="Boltyanskaya Y."/>
            <person name="Kevbrin V."/>
            <person name="Detkova E."/>
            <person name="Grouzdev D.S."/>
            <person name="Koziaeva V."/>
            <person name="Zhilina T."/>
        </authorList>
    </citation>
    <scope>NUCLEOTIDE SEQUENCE</scope>
    <source>
        <strain evidence="1">Z-7014</strain>
    </source>
</reference>
<accession>A0A931AR14</accession>
<evidence type="ECO:0000313" key="1">
    <source>
        <dbReference type="EMBL" id="MBF8436922.1"/>
    </source>
</evidence>
<gene>
    <name evidence="1" type="ORF">I0Q91_07535</name>
</gene>
<dbReference type="Proteomes" id="UP000621436">
    <property type="component" value="Unassembled WGS sequence"/>
</dbReference>
<organism evidence="1 2">
    <name type="scientific">Halonatronomonas betaini</name>
    <dbReference type="NCBI Taxonomy" id="2778430"/>
    <lineage>
        <taxon>Bacteria</taxon>
        <taxon>Bacillati</taxon>
        <taxon>Bacillota</taxon>
        <taxon>Clostridia</taxon>
        <taxon>Halanaerobiales</taxon>
        <taxon>Halarsenatibacteraceae</taxon>
        <taxon>Halonatronomonas</taxon>
    </lineage>
</organism>
<sequence>MFKKKGLIILSLVLLILLAGNYNVSAYHPYDQDTIMIYFYRIGVIEDWEMDPLTELEWEDFEEIFTAALPGHEFNEELVTSTYLDNVQLIAQIINAVDQEEFIYTFSDNLNREQKILATADILELNFYHDGPRPVLVDALNMLLKARVDLGLYIPYLGHINDYDIYQASRLKRESINKDDFQNAVPELFEVGVKGLDTIPGGTFTGYNIKDYNENPLFDPEFKIRYDHGNMGHLLQMVSLLRRDNFYVDWDVKGRISSYVHHIDQWGEPSPESIIAEIDDNRVVVGSASYDILIEFPNLSQMERFKVLVDDFARRKQEDTSGLIRSPYYAPVYGTITSLPGYEEVIGVRVNHGHYYLQSYVLVEYAEQVVEELERITEELAGDFTIETETYYVNPEFVNYLRDNLTD</sequence>
<proteinExistence type="predicted"/>
<keyword evidence="2" id="KW-1185">Reference proteome</keyword>
<name>A0A931AR14_9FIRM</name>
<evidence type="ECO:0000313" key="2">
    <source>
        <dbReference type="Proteomes" id="UP000621436"/>
    </source>
</evidence>
<dbReference type="RefSeq" id="WP_270453850.1">
    <property type="nucleotide sequence ID" value="NZ_JADPIE010000004.1"/>
</dbReference>